<accession>A0A482UD74</accession>
<gene>
    <name evidence="1" type="ORF">EJA06_004415</name>
</gene>
<sequence>MFAESEMTEIMRKANEAETAYHLEQSRKLDEALAYVATLVSPRKMQHIKEYIAESEITSDFEITETHGGHKEDCIGYAFRYAYIDQRNGYLGDDCSGEIWIPLPKGKFLKFHFAM</sequence>
<dbReference type="EMBL" id="RWYU02000002">
    <property type="protein sequence ID" value="RYJ63207.1"/>
    <property type="molecule type" value="Genomic_DNA"/>
</dbReference>
<proteinExistence type="predicted"/>
<dbReference type="RefSeq" id="WP_126188777.1">
    <property type="nucleotide sequence ID" value="NZ_RWYU02000002.1"/>
</dbReference>
<name>A0A482UD74_9PSED</name>
<dbReference type="AlphaFoldDB" id="A0A482UD74"/>
<comment type="caution">
    <text evidence="1">The sequence shown here is derived from an EMBL/GenBank/DDBJ whole genome shotgun (WGS) entry which is preliminary data.</text>
</comment>
<dbReference type="OrthoDB" id="7019157at2"/>
<evidence type="ECO:0000313" key="1">
    <source>
        <dbReference type="EMBL" id="RYJ63207.1"/>
    </source>
</evidence>
<dbReference type="Proteomes" id="UP000282800">
    <property type="component" value="Unassembled WGS sequence"/>
</dbReference>
<protein>
    <submittedName>
        <fullName evidence="1">Uncharacterized protein</fullName>
    </submittedName>
</protein>
<evidence type="ECO:0000313" key="2">
    <source>
        <dbReference type="Proteomes" id="UP000282800"/>
    </source>
</evidence>
<organism evidence="1 2">
    <name type="scientific">Pseudomonas songnenensis</name>
    <dbReference type="NCBI Taxonomy" id="1176259"/>
    <lineage>
        <taxon>Bacteria</taxon>
        <taxon>Pseudomonadati</taxon>
        <taxon>Pseudomonadota</taxon>
        <taxon>Gammaproteobacteria</taxon>
        <taxon>Pseudomonadales</taxon>
        <taxon>Pseudomonadaceae</taxon>
        <taxon>Pseudomonas</taxon>
    </lineage>
</organism>
<reference evidence="1 2" key="1">
    <citation type="submission" date="2019-01" db="EMBL/GenBank/DDBJ databases">
        <title>High-quality draft genome of. Pseudomonas songnenensis str. L103, a full-fledged denitrifier isolated from 100 meters deep aquifer in a heavily nitrogen fertilized agricultural area.</title>
        <authorList>
            <person name="Liu M."/>
            <person name="Liu B."/>
        </authorList>
    </citation>
    <scope>NUCLEOTIDE SEQUENCE [LARGE SCALE GENOMIC DNA]</scope>
    <source>
        <strain evidence="1 2">L103</strain>
    </source>
</reference>